<proteinExistence type="predicted"/>
<comment type="caution">
    <text evidence="1">The sequence shown here is derived from an EMBL/GenBank/DDBJ whole genome shotgun (WGS) entry which is preliminary data.</text>
</comment>
<name>A0AA38SH29_9ASTR</name>
<evidence type="ECO:0000313" key="1">
    <source>
        <dbReference type="EMBL" id="KAJ9535921.1"/>
    </source>
</evidence>
<evidence type="ECO:0000313" key="2">
    <source>
        <dbReference type="Proteomes" id="UP001172457"/>
    </source>
</evidence>
<dbReference type="InterPro" id="IPR027417">
    <property type="entry name" value="P-loop_NTPase"/>
</dbReference>
<organism evidence="1 2">
    <name type="scientific">Centaurea solstitialis</name>
    <name type="common">yellow star-thistle</name>
    <dbReference type="NCBI Taxonomy" id="347529"/>
    <lineage>
        <taxon>Eukaryota</taxon>
        <taxon>Viridiplantae</taxon>
        <taxon>Streptophyta</taxon>
        <taxon>Embryophyta</taxon>
        <taxon>Tracheophyta</taxon>
        <taxon>Spermatophyta</taxon>
        <taxon>Magnoliopsida</taxon>
        <taxon>eudicotyledons</taxon>
        <taxon>Gunneridae</taxon>
        <taxon>Pentapetalae</taxon>
        <taxon>asterids</taxon>
        <taxon>campanulids</taxon>
        <taxon>Asterales</taxon>
        <taxon>Asteraceae</taxon>
        <taxon>Carduoideae</taxon>
        <taxon>Cardueae</taxon>
        <taxon>Centaureinae</taxon>
        <taxon>Centaurea</taxon>
    </lineage>
</organism>
<dbReference type="Proteomes" id="UP001172457">
    <property type="component" value="Unassembled WGS sequence"/>
</dbReference>
<accession>A0AA38SH29</accession>
<dbReference type="AlphaFoldDB" id="A0AA38SH29"/>
<sequence length="109" mass="11959">MSYDIEQPAITKFRLQITSMLFLSSAISSTSLMVLCGGPDERIISGNTAAVQTDLPFNALSTFGGTFLSNFECSQMAHPLLEQISFVDTPGVQLGEKENTHRSYDFTGW</sequence>
<dbReference type="Gene3D" id="3.40.50.300">
    <property type="entry name" value="P-loop containing nucleotide triphosphate hydrolases"/>
    <property type="match status" value="1"/>
</dbReference>
<gene>
    <name evidence="1" type="ORF">OSB04_un000920</name>
</gene>
<reference evidence="1" key="1">
    <citation type="submission" date="2023-03" db="EMBL/GenBank/DDBJ databases">
        <title>Chromosome-scale reference genome and RAD-based genetic map of yellow starthistle (Centaurea solstitialis) reveal putative structural variation and QTLs associated with invader traits.</title>
        <authorList>
            <person name="Reatini B."/>
            <person name="Cang F.A."/>
            <person name="Jiang Q."/>
            <person name="Mckibben M.T.W."/>
            <person name="Barker M.S."/>
            <person name="Rieseberg L.H."/>
            <person name="Dlugosch K.M."/>
        </authorList>
    </citation>
    <scope>NUCLEOTIDE SEQUENCE</scope>
    <source>
        <strain evidence="1">CAN-66</strain>
        <tissue evidence="1">Leaf</tissue>
    </source>
</reference>
<dbReference type="EMBL" id="JARYMX010000095">
    <property type="protein sequence ID" value="KAJ9535921.1"/>
    <property type="molecule type" value="Genomic_DNA"/>
</dbReference>
<protein>
    <submittedName>
        <fullName evidence="1">Uncharacterized protein</fullName>
    </submittedName>
</protein>
<keyword evidence="2" id="KW-1185">Reference proteome</keyword>